<gene>
    <name evidence="1" type="ORF">g.59282</name>
</gene>
<feature type="non-terminal residue" evidence="1">
    <location>
        <position position="109"/>
    </location>
</feature>
<feature type="non-terminal residue" evidence="1">
    <location>
        <position position="1"/>
    </location>
</feature>
<proteinExistence type="predicted"/>
<dbReference type="AlphaFoldDB" id="A0A1B6HW65"/>
<name>A0A1B6HW65_9HEMI</name>
<reference evidence="1" key="1">
    <citation type="submission" date="2015-11" db="EMBL/GenBank/DDBJ databases">
        <title>De novo transcriptome assembly of four potential Pierce s Disease insect vectors from Arizona vineyards.</title>
        <authorList>
            <person name="Tassone E.E."/>
        </authorList>
    </citation>
    <scope>NUCLEOTIDE SEQUENCE</scope>
</reference>
<organism evidence="1">
    <name type="scientific">Homalodisca liturata</name>
    <dbReference type="NCBI Taxonomy" id="320908"/>
    <lineage>
        <taxon>Eukaryota</taxon>
        <taxon>Metazoa</taxon>
        <taxon>Ecdysozoa</taxon>
        <taxon>Arthropoda</taxon>
        <taxon>Hexapoda</taxon>
        <taxon>Insecta</taxon>
        <taxon>Pterygota</taxon>
        <taxon>Neoptera</taxon>
        <taxon>Paraneoptera</taxon>
        <taxon>Hemiptera</taxon>
        <taxon>Auchenorrhyncha</taxon>
        <taxon>Membracoidea</taxon>
        <taxon>Cicadellidae</taxon>
        <taxon>Cicadellinae</taxon>
        <taxon>Proconiini</taxon>
        <taxon>Homalodisca</taxon>
    </lineage>
</organism>
<protein>
    <submittedName>
        <fullName evidence="1">Uncharacterized protein</fullName>
    </submittedName>
</protein>
<accession>A0A1B6HW65</accession>
<sequence>DTIPMQYLNNENPYAFCRDYHMNSINRPEKKLRLAALQRMQPQKLYFRMPQRYLERERSFTIEQATNARRMVLIRHGMSLLGCDYHDNPEDLFYQRLDNPEILDIALEL</sequence>
<evidence type="ECO:0000313" key="1">
    <source>
        <dbReference type="EMBL" id="JAS78870.1"/>
    </source>
</evidence>
<dbReference type="EMBL" id="GECU01028836">
    <property type="protein sequence ID" value="JAS78870.1"/>
    <property type="molecule type" value="Transcribed_RNA"/>
</dbReference>